<reference evidence="2 3" key="1">
    <citation type="submission" date="2019-09" db="EMBL/GenBank/DDBJ databases">
        <title>H2 Metabolism Revealed by Metagenomic Analysis in Subglacial Sediment of East Antarctica.</title>
        <authorList>
            <person name="Yang Z."/>
            <person name="Zhang Y."/>
            <person name="Lv Y."/>
            <person name="Yan W."/>
            <person name="Xiao X."/>
            <person name="Sun B."/>
            <person name="Ma H."/>
        </authorList>
    </citation>
    <scope>NUCLEOTIDE SEQUENCE [LARGE SCALE GENOMIC DNA]</scope>
    <source>
        <strain evidence="2">Bin2_2</strain>
    </source>
</reference>
<organism evidence="2 3">
    <name type="scientific">Sulfuriferula multivorans</name>
    <dbReference type="NCBI Taxonomy" id="1559896"/>
    <lineage>
        <taxon>Bacteria</taxon>
        <taxon>Pseudomonadati</taxon>
        <taxon>Pseudomonadota</taxon>
        <taxon>Betaproteobacteria</taxon>
        <taxon>Nitrosomonadales</taxon>
        <taxon>Sulfuricellaceae</taxon>
        <taxon>Sulfuriferula</taxon>
    </lineage>
</organism>
<name>A0A7C9KAB8_9PROT</name>
<dbReference type="EMBL" id="JAAFGW010000053">
    <property type="protein sequence ID" value="NDP47752.1"/>
    <property type="molecule type" value="Genomic_DNA"/>
</dbReference>
<evidence type="ECO:0000259" key="1">
    <source>
        <dbReference type="Pfam" id="PF09413"/>
    </source>
</evidence>
<protein>
    <submittedName>
        <fullName evidence="2">DUF2007 domain-containing protein</fullName>
    </submittedName>
</protein>
<accession>A0A7C9KAB8</accession>
<dbReference type="InterPro" id="IPR018551">
    <property type="entry name" value="DUF2007"/>
</dbReference>
<dbReference type="Proteomes" id="UP000483432">
    <property type="component" value="Unassembled WGS sequence"/>
</dbReference>
<evidence type="ECO:0000313" key="2">
    <source>
        <dbReference type="EMBL" id="NDP47752.1"/>
    </source>
</evidence>
<proteinExistence type="predicted"/>
<gene>
    <name evidence="2" type="ORF">GZ085_05025</name>
</gene>
<dbReference type="Pfam" id="PF09413">
    <property type="entry name" value="DUF2007"/>
    <property type="match status" value="1"/>
</dbReference>
<comment type="caution">
    <text evidence="2">The sequence shown here is derived from an EMBL/GenBank/DDBJ whole genome shotgun (WGS) entry which is preliminary data.</text>
</comment>
<sequence length="102" mass="10882">MKTPYEPSNALEAKMLHDLLLQEGISTRIDGAYLQGGVGELPASGLVRLVVDEHNYERGRDVIKRWEATEVPIPTAPTNPPSKALGAAIAGCHSGLTYRGSG</sequence>
<feature type="domain" description="DUF2007" evidence="1">
    <location>
        <begin position="1"/>
        <end position="67"/>
    </location>
</feature>
<dbReference type="AlphaFoldDB" id="A0A7C9KAB8"/>
<evidence type="ECO:0000313" key="3">
    <source>
        <dbReference type="Proteomes" id="UP000483432"/>
    </source>
</evidence>